<proteinExistence type="predicted"/>
<comment type="caution">
    <text evidence="3">Lacks conserved residue(s) required for the propagation of feature annotation.</text>
</comment>
<dbReference type="PANTHER" id="PTHR43228">
    <property type="entry name" value="TWO-COMPONENT RESPONSE REGULATOR"/>
    <property type="match status" value="1"/>
</dbReference>
<evidence type="ECO:0000313" key="6">
    <source>
        <dbReference type="Proteomes" id="UP000045545"/>
    </source>
</evidence>
<evidence type="ECO:0000313" key="5">
    <source>
        <dbReference type="EMBL" id="CFX26070.1"/>
    </source>
</evidence>
<protein>
    <recommendedName>
        <fullName evidence="1">Stage 0 sporulation protein A homolog</fullName>
    </recommendedName>
</protein>
<dbReference type="RefSeq" id="WP_046496211.1">
    <property type="nucleotide sequence ID" value="NZ_CGIH01000013.1"/>
</dbReference>
<dbReference type="Proteomes" id="UP000045545">
    <property type="component" value="Unassembled WGS sequence"/>
</dbReference>
<dbReference type="GO" id="GO:0000160">
    <property type="term" value="P:phosphorelay signal transduction system"/>
    <property type="evidence" value="ECO:0007669"/>
    <property type="project" value="InterPro"/>
</dbReference>
<accession>A0A0E4G9V6</accession>
<dbReference type="AlphaFoldDB" id="A0A0E4G9V6"/>
<dbReference type="Pfam" id="PF00072">
    <property type="entry name" value="Response_reg"/>
    <property type="match status" value="1"/>
</dbReference>
<dbReference type="InterPro" id="IPR011006">
    <property type="entry name" value="CheY-like_superfamily"/>
</dbReference>
<evidence type="ECO:0000256" key="3">
    <source>
        <dbReference type="PROSITE-ProRule" id="PRU00169"/>
    </source>
</evidence>
<feature type="domain" description="Response regulatory" evidence="4">
    <location>
        <begin position="3"/>
        <end position="112"/>
    </location>
</feature>
<evidence type="ECO:0000259" key="4">
    <source>
        <dbReference type="PROSITE" id="PS50110"/>
    </source>
</evidence>
<dbReference type="STRING" id="690567.866"/>
<reference evidence="5 6" key="1">
    <citation type="submission" date="2015-03" db="EMBL/GenBank/DDBJ databases">
        <authorList>
            <person name="Murphy D."/>
        </authorList>
    </citation>
    <scope>NUCLEOTIDE SEQUENCE [LARGE SCALE GENOMIC DNA]</scope>
    <source>
        <strain evidence="5 6">OL-4</strain>
    </source>
</reference>
<dbReference type="SMART" id="SM00448">
    <property type="entry name" value="REC"/>
    <property type="match status" value="1"/>
</dbReference>
<sequence>MRKVLIINDSGFERVVLRDQVQNLGFEVKATDEFEGLRLIKKYQPDIVIANLTMTDITGEQLIEQIKSIQPDIRCLLSTCSRNRHVASQAVDGLLETPATLEQLSRLLSDQPDSGSIQVKEKKPVVKLNNSRRGDSPDEKELYNKSDIGEHNIIINDFAFCPYCGKGLESSKTKYVFCPFCGSRL</sequence>
<gene>
    <name evidence="5" type="ORF">866</name>
</gene>
<dbReference type="InterPro" id="IPR052048">
    <property type="entry name" value="ST_Response_Regulator"/>
</dbReference>
<evidence type="ECO:0000256" key="2">
    <source>
        <dbReference type="ARBA" id="ARBA00024867"/>
    </source>
</evidence>
<dbReference type="OrthoDB" id="1953833at2"/>
<organism evidence="5 6">
    <name type="scientific">Syntrophomonas zehnderi OL-4</name>
    <dbReference type="NCBI Taxonomy" id="690567"/>
    <lineage>
        <taxon>Bacteria</taxon>
        <taxon>Bacillati</taxon>
        <taxon>Bacillota</taxon>
        <taxon>Clostridia</taxon>
        <taxon>Eubacteriales</taxon>
        <taxon>Syntrophomonadaceae</taxon>
        <taxon>Syntrophomonas</taxon>
    </lineage>
</organism>
<dbReference type="SUPFAM" id="SSF52172">
    <property type="entry name" value="CheY-like"/>
    <property type="match status" value="1"/>
</dbReference>
<dbReference type="CDD" id="cd00156">
    <property type="entry name" value="REC"/>
    <property type="match status" value="1"/>
</dbReference>
<comment type="function">
    <text evidence="2">May play the central regulatory role in sporulation. It may be an element of the effector pathway responsible for the activation of sporulation genes in response to nutritional stress. Spo0A may act in concert with spo0H (a sigma factor) to control the expression of some genes that are critical to the sporulation process.</text>
</comment>
<evidence type="ECO:0000256" key="1">
    <source>
        <dbReference type="ARBA" id="ARBA00018672"/>
    </source>
</evidence>
<dbReference type="PANTHER" id="PTHR43228:SF1">
    <property type="entry name" value="TWO-COMPONENT RESPONSE REGULATOR ARR22"/>
    <property type="match status" value="1"/>
</dbReference>
<dbReference type="InterPro" id="IPR001789">
    <property type="entry name" value="Sig_transdc_resp-reg_receiver"/>
</dbReference>
<dbReference type="EMBL" id="CGIH01000013">
    <property type="protein sequence ID" value="CFX26070.1"/>
    <property type="molecule type" value="Genomic_DNA"/>
</dbReference>
<name>A0A0E4G9V6_9FIRM</name>
<dbReference type="PROSITE" id="PS50110">
    <property type="entry name" value="RESPONSE_REGULATORY"/>
    <property type="match status" value="1"/>
</dbReference>
<dbReference type="Gene3D" id="3.40.50.2300">
    <property type="match status" value="1"/>
</dbReference>
<keyword evidence="6" id="KW-1185">Reference proteome</keyword>